<reference evidence="1 2" key="1">
    <citation type="submission" date="2021-02" db="EMBL/GenBank/DDBJ databases">
        <title>Draft Genome Sequences of 5 Vibrio neptunius Strains Isolated From of Bivalve Hatcheries.</title>
        <authorList>
            <person name="Galvis F."/>
            <person name="Barja J.L."/>
            <person name="Lemos M.L."/>
            <person name="Balado M."/>
        </authorList>
    </citation>
    <scope>NUCLEOTIDE SEQUENCE [LARGE SCALE GENOMIC DNA]</scope>
    <source>
        <strain evidence="1 2">PP-145.98</strain>
    </source>
</reference>
<dbReference type="RefSeq" id="WP_206372194.1">
    <property type="nucleotide sequence ID" value="NZ_CAWPTM010000128.1"/>
</dbReference>
<accession>A0ABS3A860</accession>
<protein>
    <submittedName>
        <fullName evidence="1">Uncharacterized protein</fullName>
    </submittedName>
</protein>
<name>A0ABS3A860_9VIBR</name>
<proteinExistence type="predicted"/>
<dbReference type="EMBL" id="JAFHLB010000054">
    <property type="protein sequence ID" value="MBN3580543.1"/>
    <property type="molecule type" value="Genomic_DNA"/>
</dbReference>
<gene>
    <name evidence="1" type="ORF">JYA62_23280</name>
</gene>
<organism evidence="1 2">
    <name type="scientific">Vibrio neptunius</name>
    <dbReference type="NCBI Taxonomy" id="170651"/>
    <lineage>
        <taxon>Bacteria</taxon>
        <taxon>Pseudomonadati</taxon>
        <taxon>Pseudomonadota</taxon>
        <taxon>Gammaproteobacteria</taxon>
        <taxon>Vibrionales</taxon>
        <taxon>Vibrionaceae</taxon>
        <taxon>Vibrio</taxon>
    </lineage>
</organism>
<evidence type="ECO:0000313" key="1">
    <source>
        <dbReference type="EMBL" id="MBN3580543.1"/>
    </source>
</evidence>
<dbReference type="Proteomes" id="UP000779070">
    <property type="component" value="Unassembled WGS sequence"/>
</dbReference>
<keyword evidence="2" id="KW-1185">Reference proteome</keyword>
<evidence type="ECO:0000313" key="2">
    <source>
        <dbReference type="Proteomes" id="UP000779070"/>
    </source>
</evidence>
<comment type="caution">
    <text evidence="1">The sequence shown here is derived from an EMBL/GenBank/DDBJ whole genome shotgun (WGS) entry which is preliminary data.</text>
</comment>
<sequence length="75" mass="8237">MKYFALRVFGDGVIKRHHHTFEPEVVLLGEFESLDVAVEQACAELDCNHLSRGVLSQGEGAGGYLVMDAQEFTAP</sequence>